<dbReference type="Gene3D" id="1.10.760.20">
    <property type="entry name" value="Protein of unknown function DUF3243"/>
    <property type="match status" value="1"/>
</dbReference>
<evidence type="ECO:0008006" key="3">
    <source>
        <dbReference type="Google" id="ProtNLM"/>
    </source>
</evidence>
<dbReference type="EMBL" id="CP045875">
    <property type="protein sequence ID" value="QGG47540.1"/>
    <property type="molecule type" value="Genomic_DNA"/>
</dbReference>
<organism evidence="1 2">
    <name type="scientific">Heliorestis convoluta</name>
    <dbReference type="NCBI Taxonomy" id="356322"/>
    <lineage>
        <taxon>Bacteria</taxon>
        <taxon>Bacillati</taxon>
        <taxon>Bacillota</taxon>
        <taxon>Clostridia</taxon>
        <taxon>Eubacteriales</taxon>
        <taxon>Heliobacteriaceae</taxon>
        <taxon>Heliorestis</taxon>
    </lineage>
</organism>
<protein>
    <recommendedName>
        <fullName evidence="3">DUF3243 domain-containing protein</fullName>
    </recommendedName>
</protein>
<gene>
    <name evidence="1" type="ORF">FTV88_1393</name>
</gene>
<dbReference type="Pfam" id="PF11588">
    <property type="entry name" value="DUF3243"/>
    <property type="match status" value="1"/>
</dbReference>
<dbReference type="Proteomes" id="UP000366051">
    <property type="component" value="Chromosome"/>
</dbReference>
<proteinExistence type="predicted"/>
<reference evidence="2" key="1">
    <citation type="submission" date="2019-11" db="EMBL/GenBank/DDBJ databases">
        <title>Genome sequence of Heliorestis convoluta strain HH, an alkaliphilic and minimalistic phototrophic bacterium from a soda lake in Egypt.</title>
        <authorList>
            <person name="Dewey E.D."/>
            <person name="Stokes L.M."/>
            <person name="Burchell B.M."/>
            <person name="Shaffer K.N."/>
            <person name="Huntington A.M."/>
            <person name="Baker J.M."/>
            <person name="Nadendla S."/>
            <person name="Giglio M.G."/>
            <person name="Touchman J.W."/>
            <person name="Blankenship R.E."/>
            <person name="Madigan M.T."/>
            <person name="Sattley W.M."/>
        </authorList>
    </citation>
    <scope>NUCLEOTIDE SEQUENCE [LARGE SCALE GENOMIC DNA]</scope>
    <source>
        <strain evidence="2">HH</strain>
    </source>
</reference>
<name>A0A5Q2N5M2_9FIRM</name>
<dbReference type="RefSeq" id="WP_153724896.1">
    <property type="nucleotide sequence ID" value="NZ_CP045875.1"/>
</dbReference>
<sequence length="81" mass="9197">MVDIEGFKERLASRIAEGKEHGISDDVMKEGIVNLADIAVHFFSANKPEEKLMKELWEVSTEDEKKVLANVLLRYGKQALH</sequence>
<accession>A0A5Q2N5M2</accession>
<dbReference type="InterPro" id="IPR038292">
    <property type="entry name" value="YmfJ/YflH_sf"/>
</dbReference>
<dbReference type="InterPro" id="IPR021637">
    <property type="entry name" value="DUF3243"/>
</dbReference>
<dbReference type="KEGG" id="hcv:FTV88_1393"/>
<evidence type="ECO:0000313" key="2">
    <source>
        <dbReference type="Proteomes" id="UP000366051"/>
    </source>
</evidence>
<dbReference type="OrthoDB" id="2382009at2"/>
<keyword evidence="2" id="KW-1185">Reference proteome</keyword>
<evidence type="ECO:0000313" key="1">
    <source>
        <dbReference type="EMBL" id="QGG47540.1"/>
    </source>
</evidence>
<dbReference type="AlphaFoldDB" id="A0A5Q2N5M2"/>